<gene>
    <name evidence="1" type="ORF">CSSPJE1EN1_LOCUS25199</name>
</gene>
<name>A0ABP0V788_9BRYO</name>
<accession>A0ABP0V788</accession>
<evidence type="ECO:0000313" key="2">
    <source>
        <dbReference type="Proteomes" id="UP001497444"/>
    </source>
</evidence>
<protein>
    <submittedName>
        <fullName evidence="1">Uncharacterized protein</fullName>
    </submittedName>
</protein>
<reference evidence="1" key="1">
    <citation type="submission" date="2024-02" db="EMBL/GenBank/DDBJ databases">
        <authorList>
            <consortium name="ELIXIR-Norway"/>
            <consortium name="Elixir Norway"/>
        </authorList>
    </citation>
    <scope>NUCLEOTIDE SEQUENCE</scope>
</reference>
<dbReference type="EMBL" id="CAXAQS010000054">
    <property type="protein sequence ID" value="CAK9249821.1"/>
    <property type="molecule type" value="Genomic_DNA"/>
</dbReference>
<keyword evidence="2" id="KW-1185">Reference proteome</keyword>
<organism evidence="1 2">
    <name type="scientific">Sphagnum jensenii</name>
    <dbReference type="NCBI Taxonomy" id="128206"/>
    <lineage>
        <taxon>Eukaryota</taxon>
        <taxon>Viridiplantae</taxon>
        <taxon>Streptophyta</taxon>
        <taxon>Embryophyta</taxon>
        <taxon>Bryophyta</taxon>
        <taxon>Sphagnophytina</taxon>
        <taxon>Sphagnopsida</taxon>
        <taxon>Sphagnales</taxon>
        <taxon>Sphagnaceae</taxon>
        <taxon>Sphagnum</taxon>
    </lineage>
</organism>
<comment type="caution">
    <text evidence="1">The sequence shown here is derived from an EMBL/GenBank/DDBJ whole genome shotgun (WGS) entry which is preliminary data.</text>
</comment>
<evidence type="ECO:0000313" key="1">
    <source>
        <dbReference type="EMBL" id="CAK9249821.1"/>
    </source>
</evidence>
<dbReference type="Proteomes" id="UP001497444">
    <property type="component" value="Unassembled WGS sequence"/>
</dbReference>
<sequence>MKSSSQEKSPEKFVDNRFGADDSGFRNITLEQASEKRKEVNVAVDHLFDLGTLNFHDDFFTPCEARPRELARYSPPPVVFR</sequence>
<proteinExistence type="predicted"/>